<feature type="domain" description="Cadherin" evidence="6">
    <location>
        <begin position="375"/>
        <end position="483"/>
    </location>
</feature>
<evidence type="ECO:0000256" key="4">
    <source>
        <dbReference type="ARBA" id="ARBA00023136"/>
    </source>
</evidence>
<protein>
    <recommendedName>
        <fullName evidence="6">Cadherin domain-containing protein</fullName>
    </recommendedName>
</protein>
<dbReference type="EMBL" id="AFYH01133163">
    <property type="status" value="NOT_ANNOTATED_CDS"/>
    <property type="molecule type" value="Genomic_DNA"/>
</dbReference>
<name>H3A1L5_LATCH</name>
<dbReference type="SMART" id="SM00112">
    <property type="entry name" value="CA"/>
    <property type="match status" value="3"/>
</dbReference>
<dbReference type="PANTHER" id="PTHR24027">
    <property type="entry name" value="CADHERIN-23"/>
    <property type="match status" value="1"/>
</dbReference>
<dbReference type="InterPro" id="IPR002126">
    <property type="entry name" value="Cadherin-like_dom"/>
</dbReference>
<dbReference type="EMBL" id="AFYH01133159">
    <property type="status" value="NOT_ANNOTATED_CDS"/>
    <property type="molecule type" value="Genomic_DNA"/>
</dbReference>
<keyword evidence="2" id="KW-0677">Repeat</keyword>
<dbReference type="SUPFAM" id="SSF49313">
    <property type="entry name" value="Cadherin-like"/>
    <property type="match status" value="4"/>
</dbReference>
<feature type="domain" description="Cadherin" evidence="6">
    <location>
        <begin position="35"/>
        <end position="138"/>
    </location>
</feature>
<evidence type="ECO:0000256" key="1">
    <source>
        <dbReference type="ARBA" id="ARBA00004370"/>
    </source>
</evidence>
<dbReference type="GO" id="GO:0016477">
    <property type="term" value="P:cell migration"/>
    <property type="evidence" value="ECO:0007669"/>
    <property type="project" value="TreeGrafter"/>
</dbReference>
<keyword evidence="4" id="KW-0472">Membrane</keyword>
<dbReference type="InterPro" id="IPR039808">
    <property type="entry name" value="Cadherin"/>
</dbReference>
<dbReference type="eggNOG" id="KOG4289">
    <property type="taxonomic scope" value="Eukaryota"/>
</dbReference>
<accession>H3A1L5</accession>
<dbReference type="Proteomes" id="UP000008672">
    <property type="component" value="Unassembled WGS sequence"/>
</dbReference>
<dbReference type="EMBL" id="AFYH01133160">
    <property type="status" value="NOT_ANNOTATED_CDS"/>
    <property type="molecule type" value="Genomic_DNA"/>
</dbReference>
<dbReference type="HOGENOM" id="CLU_563310_0_0_1"/>
<dbReference type="GO" id="GO:0045296">
    <property type="term" value="F:cadherin binding"/>
    <property type="evidence" value="ECO:0007669"/>
    <property type="project" value="TreeGrafter"/>
</dbReference>
<comment type="subcellular location">
    <subcellularLocation>
        <location evidence="1">Membrane</location>
    </subcellularLocation>
</comment>
<dbReference type="InParanoid" id="H3A1L5"/>
<dbReference type="FunFam" id="2.60.40.60:FF:000300">
    <property type="entry name" value="Cadherin related family member 4"/>
    <property type="match status" value="1"/>
</dbReference>
<dbReference type="EMBL" id="AFYH01133161">
    <property type="status" value="NOT_ANNOTATED_CDS"/>
    <property type="molecule type" value="Genomic_DNA"/>
</dbReference>
<dbReference type="AlphaFoldDB" id="H3A1L5"/>
<organism evidence="7 8">
    <name type="scientific">Latimeria chalumnae</name>
    <name type="common">Coelacanth</name>
    <dbReference type="NCBI Taxonomy" id="7897"/>
    <lineage>
        <taxon>Eukaryota</taxon>
        <taxon>Metazoa</taxon>
        <taxon>Chordata</taxon>
        <taxon>Craniata</taxon>
        <taxon>Vertebrata</taxon>
        <taxon>Euteleostomi</taxon>
        <taxon>Coelacanthiformes</taxon>
        <taxon>Coelacanthidae</taxon>
        <taxon>Latimeria</taxon>
    </lineage>
</organism>
<dbReference type="GO" id="GO:0005509">
    <property type="term" value="F:calcium ion binding"/>
    <property type="evidence" value="ECO:0007669"/>
    <property type="project" value="UniProtKB-UniRule"/>
</dbReference>
<dbReference type="GO" id="GO:0016342">
    <property type="term" value="C:catenin complex"/>
    <property type="evidence" value="ECO:0007669"/>
    <property type="project" value="TreeGrafter"/>
</dbReference>
<feature type="domain" description="Cadherin" evidence="6">
    <location>
        <begin position="135"/>
        <end position="262"/>
    </location>
</feature>
<evidence type="ECO:0000256" key="2">
    <source>
        <dbReference type="ARBA" id="ARBA00022737"/>
    </source>
</evidence>
<dbReference type="FunCoup" id="H3A1L5">
    <property type="interactions" value="8"/>
</dbReference>
<reference evidence="7" key="2">
    <citation type="submission" date="2025-08" db="UniProtKB">
        <authorList>
            <consortium name="Ensembl"/>
        </authorList>
    </citation>
    <scope>IDENTIFICATION</scope>
</reference>
<sequence length="485" mass="54500">QYFRLSITVSDGNGSCSGILNVIVLPVIHDTVNFTVGSQSVRIRENKGPLFPVTSVHAVSNTRIFYRIVDPVTAFRIDEKTGKITTTSNLDLDLHPNLRFNTLVISAYTENLQSSATAVVNITVEDVNDIAPWCRPAVIVKEVPETTAIGRILEHLSCTDPDFSNTSLHYRIQSNTNSIYKFRMQNNELQVRNQKSYSNTILLVSLCYMVNNTLTYDSAEMASVNFQYAASIVVTDTGIPQLTTTVSVFVTVTPVNKYPPVFHLPVVFFVEEDAPLGTDVANVNATDRDWKFNDLEFSIVGGNTNDPPTFYINQMNGHIILLTKLDFEERQSYTLTIQAKDLNNDILPDPKNQKTSWQNITIYVQDINDNPPVCHPPYYEETIYSTREKELPIVSLTCTDRDINSVLTYSIVGGNTNNRFFMDDNNLLSRDTFSYSFIGIYDPTTFELLVKVTDEPDPKLSTIVTVIVHVVPWTTTTSTKPTTHT</sequence>
<proteinExistence type="predicted"/>
<dbReference type="PROSITE" id="PS50268">
    <property type="entry name" value="CADHERIN_2"/>
    <property type="match status" value="4"/>
</dbReference>
<dbReference type="InterPro" id="IPR020894">
    <property type="entry name" value="Cadherin_CS"/>
</dbReference>
<reference evidence="7" key="3">
    <citation type="submission" date="2025-09" db="UniProtKB">
        <authorList>
            <consortium name="Ensembl"/>
        </authorList>
    </citation>
    <scope>IDENTIFICATION</scope>
</reference>
<dbReference type="FunFam" id="2.60.40.60:FF:000015">
    <property type="entry name" value="FAT atypical cadherin 1"/>
    <property type="match status" value="1"/>
</dbReference>
<evidence type="ECO:0000313" key="7">
    <source>
        <dbReference type="Ensembl" id="ENSLACP00000003536.1"/>
    </source>
</evidence>
<dbReference type="GeneTree" id="ENSGT00940000162824"/>
<evidence type="ECO:0000313" key="8">
    <source>
        <dbReference type="Proteomes" id="UP000008672"/>
    </source>
</evidence>
<dbReference type="PROSITE" id="PS00232">
    <property type="entry name" value="CADHERIN_1"/>
    <property type="match status" value="1"/>
</dbReference>
<keyword evidence="3 5" id="KW-0106">Calcium</keyword>
<evidence type="ECO:0000256" key="3">
    <source>
        <dbReference type="ARBA" id="ARBA00022837"/>
    </source>
</evidence>
<dbReference type="PANTHER" id="PTHR24027:SF441">
    <property type="entry name" value="CADHERIN DOMAIN-CONTAINING PROTEIN"/>
    <property type="match status" value="1"/>
</dbReference>
<feature type="domain" description="Cadherin" evidence="6">
    <location>
        <begin position="262"/>
        <end position="379"/>
    </location>
</feature>
<dbReference type="Gene3D" id="2.60.40.60">
    <property type="entry name" value="Cadherins"/>
    <property type="match status" value="4"/>
</dbReference>
<dbReference type="EMBL" id="AFYH01133162">
    <property type="status" value="NOT_ANNOTATED_CDS"/>
    <property type="molecule type" value="Genomic_DNA"/>
</dbReference>
<dbReference type="PRINTS" id="PR00205">
    <property type="entry name" value="CADHERIN"/>
</dbReference>
<dbReference type="CDD" id="cd11304">
    <property type="entry name" value="Cadherin_repeat"/>
    <property type="match status" value="3"/>
</dbReference>
<dbReference type="Pfam" id="PF00028">
    <property type="entry name" value="Cadherin"/>
    <property type="match status" value="1"/>
</dbReference>
<dbReference type="GO" id="GO:0007156">
    <property type="term" value="P:homophilic cell adhesion via plasma membrane adhesion molecules"/>
    <property type="evidence" value="ECO:0007669"/>
    <property type="project" value="InterPro"/>
</dbReference>
<dbReference type="Ensembl" id="ENSLACT00000003567.1">
    <property type="protein sequence ID" value="ENSLACP00000003536.1"/>
    <property type="gene ID" value="ENSLACG00000003151.1"/>
</dbReference>
<reference evidence="8" key="1">
    <citation type="submission" date="2011-08" db="EMBL/GenBank/DDBJ databases">
        <title>The draft genome of Latimeria chalumnae.</title>
        <authorList>
            <person name="Di Palma F."/>
            <person name="Alfoldi J."/>
            <person name="Johnson J."/>
            <person name="Berlin A."/>
            <person name="Gnerre S."/>
            <person name="Jaffe D."/>
            <person name="MacCallum I."/>
            <person name="Young S."/>
            <person name="Walker B.J."/>
            <person name="Lander E."/>
            <person name="Lindblad-Toh K."/>
        </authorList>
    </citation>
    <scope>NUCLEOTIDE SEQUENCE [LARGE SCALE GENOMIC DNA]</scope>
    <source>
        <strain evidence="8">Wild caught</strain>
    </source>
</reference>
<dbReference type="STRING" id="7897.ENSLACP00000003536"/>
<dbReference type="OMA" id="HIIVIEA"/>
<keyword evidence="8" id="KW-1185">Reference proteome</keyword>
<evidence type="ECO:0000259" key="6">
    <source>
        <dbReference type="PROSITE" id="PS50268"/>
    </source>
</evidence>
<dbReference type="InterPro" id="IPR015919">
    <property type="entry name" value="Cadherin-like_sf"/>
</dbReference>
<dbReference type="GO" id="GO:0008013">
    <property type="term" value="F:beta-catenin binding"/>
    <property type="evidence" value="ECO:0007669"/>
    <property type="project" value="TreeGrafter"/>
</dbReference>
<evidence type="ECO:0000256" key="5">
    <source>
        <dbReference type="PROSITE-ProRule" id="PRU00043"/>
    </source>
</evidence>